<dbReference type="PANTHER" id="PTHR30482">
    <property type="entry name" value="HIGH-AFFINITY BRANCHED-CHAIN AMINO ACID TRANSPORT SYSTEM PERMEASE"/>
    <property type="match status" value="1"/>
</dbReference>
<keyword evidence="2" id="KW-1003">Cell membrane</keyword>
<dbReference type="GO" id="GO:0015658">
    <property type="term" value="F:branched-chain amino acid transmembrane transporter activity"/>
    <property type="evidence" value="ECO:0007669"/>
    <property type="project" value="InterPro"/>
</dbReference>
<feature type="transmembrane region" description="Helical" evidence="6">
    <location>
        <begin position="302"/>
        <end position="322"/>
    </location>
</feature>
<keyword evidence="8" id="KW-1185">Reference proteome</keyword>
<feature type="transmembrane region" description="Helical" evidence="6">
    <location>
        <begin position="48"/>
        <end position="71"/>
    </location>
</feature>
<accession>V4RLB0</accession>
<gene>
    <name evidence="7" type="ORF">N177_0625</name>
</gene>
<comment type="subcellular location">
    <subcellularLocation>
        <location evidence="1">Cell membrane</location>
        <topology evidence="1">Multi-pass membrane protein</topology>
    </subcellularLocation>
</comment>
<evidence type="ECO:0000256" key="4">
    <source>
        <dbReference type="ARBA" id="ARBA00022989"/>
    </source>
</evidence>
<evidence type="ECO:0000313" key="8">
    <source>
        <dbReference type="Proteomes" id="UP000017819"/>
    </source>
</evidence>
<dbReference type="EMBL" id="AWXZ01000013">
    <property type="protein sequence ID" value="ESR26841.1"/>
    <property type="molecule type" value="Genomic_DNA"/>
</dbReference>
<dbReference type="AlphaFoldDB" id="V4RLB0"/>
<dbReference type="PANTHER" id="PTHR30482:SF17">
    <property type="entry name" value="ABC TRANSPORTER ATP-BINDING PROTEIN"/>
    <property type="match status" value="1"/>
</dbReference>
<dbReference type="Proteomes" id="UP000017819">
    <property type="component" value="Unassembled WGS sequence"/>
</dbReference>
<evidence type="ECO:0000256" key="5">
    <source>
        <dbReference type="ARBA" id="ARBA00023136"/>
    </source>
</evidence>
<keyword evidence="5 6" id="KW-0472">Membrane</keyword>
<keyword evidence="4 6" id="KW-1133">Transmembrane helix</keyword>
<dbReference type="InterPro" id="IPR001851">
    <property type="entry name" value="ABC_transp_permease"/>
</dbReference>
<organism evidence="7 8">
    <name type="scientific">Lutibaculum baratangense AMV1</name>
    <dbReference type="NCBI Taxonomy" id="631454"/>
    <lineage>
        <taxon>Bacteria</taxon>
        <taxon>Pseudomonadati</taxon>
        <taxon>Pseudomonadota</taxon>
        <taxon>Alphaproteobacteria</taxon>
        <taxon>Hyphomicrobiales</taxon>
        <taxon>Tepidamorphaceae</taxon>
        <taxon>Lutibaculum</taxon>
    </lineage>
</organism>
<dbReference type="eggNOG" id="COG4177">
    <property type="taxonomic scope" value="Bacteria"/>
</dbReference>
<dbReference type="PATRIC" id="fig|631454.5.peg.615"/>
<feature type="transmembrane region" description="Helical" evidence="6">
    <location>
        <begin position="179"/>
        <end position="204"/>
    </location>
</feature>
<protein>
    <submittedName>
        <fullName evidence="7">Branched-chain amino acid transport system permease protein LivM</fullName>
    </submittedName>
</protein>
<dbReference type="CDD" id="cd06581">
    <property type="entry name" value="TM_PBP1_LivM_like"/>
    <property type="match status" value="1"/>
</dbReference>
<keyword evidence="3 6" id="KW-0812">Transmembrane</keyword>
<dbReference type="InterPro" id="IPR043428">
    <property type="entry name" value="LivM-like"/>
</dbReference>
<dbReference type="GO" id="GO:0005886">
    <property type="term" value="C:plasma membrane"/>
    <property type="evidence" value="ECO:0007669"/>
    <property type="project" value="UniProtKB-SubCell"/>
</dbReference>
<dbReference type="RefSeq" id="WP_023430774.1">
    <property type="nucleotide sequence ID" value="NZ_AWXZ01000013.1"/>
</dbReference>
<comment type="caution">
    <text evidence="7">The sequence shown here is derived from an EMBL/GenBank/DDBJ whole genome shotgun (WGS) entry which is preliminary data.</text>
</comment>
<feature type="transmembrane region" description="Helical" evidence="6">
    <location>
        <begin position="21"/>
        <end position="42"/>
    </location>
</feature>
<evidence type="ECO:0000256" key="1">
    <source>
        <dbReference type="ARBA" id="ARBA00004651"/>
    </source>
</evidence>
<dbReference type="STRING" id="631454.N177_0625"/>
<evidence type="ECO:0000256" key="6">
    <source>
        <dbReference type="SAM" id="Phobius"/>
    </source>
</evidence>
<sequence>MSDLVSSASTSDVPATPRLRGTVALLVPAAIFLAFALAPLLVHAGLDPFYLSIVVRIMIFAIAAVSLDLILGFGGLVSFGHAAFLGIGAYAVGILASHGAGDAFLQLPVALFASAVFAFLTGWISLRTKGVHFIMITLAFAQMAYFMMTSLSAYGGDDGMTLWTRSTVAGSKVLGDTTAFYYACLGALILSYAICRCLVVSRFGRVLRGAKENAVRMEAIGFDPFRFRLVAYVVSGMICGLAGFLLANHTEYVSPAYMAWQRSGELLIMVILGGLGTLHGAIIGATAFLFLEEWLAGFTEHWRIVFGPLLVLVAIFMERGILGAVTRRRR</sequence>
<dbReference type="Pfam" id="PF02653">
    <property type="entry name" value="BPD_transp_2"/>
    <property type="match status" value="1"/>
</dbReference>
<feature type="transmembrane region" description="Helical" evidence="6">
    <location>
        <begin position="133"/>
        <end position="154"/>
    </location>
</feature>
<name>V4RLB0_9HYPH</name>
<evidence type="ECO:0000256" key="3">
    <source>
        <dbReference type="ARBA" id="ARBA00022692"/>
    </source>
</evidence>
<dbReference type="OrthoDB" id="9804361at2"/>
<evidence type="ECO:0000313" key="7">
    <source>
        <dbReference type="EMBL" id="ESR26841.1"/>
    </source>
</evidence>
<feature type="transmembrane region" description="Helical" evidence="6">
    <location>
        <begin position="78"/>
        <end position="97"/>
    </location>
</feature>
<feature type="transmembrane region" description="Helical" evidence="6">
    <location>
        <begin position="266"/>
        <end position="290"/>
    </location>
</feature>
<evidence type="ECO:0000256" key="2">
    <source>
        <dbReference type="ARBA" id="ARBA00022475"/>
    </source>
</evidence>
<proteinExistence type="predicted"/>
<reference evidence="7 8" key="1">
    <citation type="journal article" date="2014" name="Genome Announc.">
        <title>Draft Genome Sequence of Lutibaculum baratangense Strain AMV1T, Isolated from a Mud Volcano in Andamans, India.</title>
        <authorList>
            <person name="Singh A."/>
            <person name="Sreenivas A."/>
            <person name="Sathyanarayana Reddy G."/>
            <person name="Pinnaka A.K."/>
            <person name="Shivaji S."/>
        </authorList>
    </citation>
    <scope>NUCLEOTIDE SEQUENCE [LARGE SCALE GENOMIC DNA]</scope>
    <source>
        <strain evidence="7 8">AMV1</strain>
    </source>
</reference>
<feature type="transmembrane region" description="Helical" evidence="6">
    <location>
        <begin position="103"/>
        <end position="126"/>
    </location>
</feature>